<evidence type="ECO:0000313" key="4">
    <source>
        <dbReference type="Proteomes" id="UP001626628"/>
    </source>
</evidence>
<dbReference type="Pfam" id="PF01613">
    <property type="entry name" value="Flavin_Reduct"/>
    <property type="match status" value="1"/>
</dbReference>
<proteinExistence type="predicted"/>
<reference evidence="3 4" key="1">
    <citation type="submission" date="2024-03" db="EMBL/GenBank/DDBJ databases">
        <title>The complete genome of Streptomyces sirii sp.nov.</title>
        <authorList>
            <person name="Zakalyukina Y.V."/>
            <person name="Belik A.R."/>
            <person name="Biryukov M.V."/>
            <person name="Baturina O.A."/>
            <person name="Kabilov M.R."/>
        </authorList>
    </citation>
    <scope>NUCLEOTIDE SEQUENCE [LARGE SCALE GENOMIC DNA]</scope>
    <source>
        <strain evidence="3 4">BP-8</strain>
    </source>
</reference>
<evidence type="ECO:0000256" key="1">
    <source>
        <dbReference type="ARBA" id="ARBA00023002"/>
    </source>
</evidence>
<dbReference type="EC" id="1.-.-.-" evidence="3"/>
<dbReference type="InterPro" id="IPR012349">
    <property type="entry name" value="Split_barrel_FMN-bd"/>
</dbReference>
<dbReference type="PANTHER" id="PTHR30466">
    <property type="entry name" value="FLAVIN REDUCTASE"/>
    <property type="match status" value="1"/>
</dbReference>
<dbReference type="SUPFAM" id="SSF50475">
    <property type="entry name" value="FMN-binding split barrel"/>
    <property type="match status" value="1"/>
</dbReference>
<dbReference type="RefSeq" id="WP_399146121.1">
    <property type="nucleotide sequence ID" value="NZ_CP147982.1"/>
</dbReference>
<keyword evidence="4" id="KW-1185">Reference proteome</keyword>
<name>A0ABZ2QUN0_9ACTN</name>
<dbReference type="PANTHER" id="PTHR30466:SF1">
    <property type="entry name" value="FMN REDUCTASE (NADH) RUTF"/>
    <property type="match status" value="1"/>
</dbReference>
<organism evidence="3 4">
    <name type="scientific">Streptomyces sirii</name>
    <dbReference type="NCBI Taxonomy" id="3127701"/>
    <lineage>
        <taxon>Bacteria</taxon>
        <taxon>Bacillati</taxon>
        <taxon>Actinomycetota</taxon>
        <taxon>Actinomycetes</taxon>
        <taxon>Kitasatosporales</taxon>
        <taxon>Streptomycetaceae</taxon>
        <taxon>Streptomyces</taxon>
    </lineage>
</organism>
<protein>
    <submittedName>
        <fullName evidence="3">Flavin reductase family protein</fullName>
        <ecNumber evidence="3">1.-.-.-</ecNumber>
    </submittedName>
</protein>
<dbReference type="Gene3D" id="2.30.110.10">
    <property type="entry name" value="Electron Transport, Fmn-binding Protein, Chain A"/>
    <property type="match status" value="1"/>
</dbReference>
<accession>A0ABZ2QUN0</accession>
<evidence type="ECO:0000313" key="3">
    <source>
        <dbReference type="EMBL" id="WXK79986.1"/>
    </source>
</evidence>
<sequence>MSAVAPETFLDAMSSLASGVAAVTAADRSGAPCGLLVSSLCSYSAAPPSVMLAVDQRARSYASLLAAQEFAVHLLHSGQGEIASVFAGRSEHKFAGQDWSWDGPVPRLEGALVYLRCVRAKVVEHGDHAILVGNVAGCDVGPGEPLVYFRRALDWRLTAP</sequence>
<dbReference type="SMART" id="SM00903">
    <property type="entry name" value="Flavin_Reduct"/>
    <property type="match status" value="1"/>
</dbReference>
<dbReference type="EMBL" id="CP147982">
    <property type="protein sequence ID" value="WXK79986.1"/>
    <property type="molecule type" value="Genomic_DNA"/>
</dbReference>
<dbReference type="GO" id="GO:0016491">
    <property type="term" value="F:oxidoreductase activity"/>
    <property type="evidence" value="ECO:0007669"/>
    <property type="project" value="UniProtKB-KW"/>
</dbReference>
<evidence type="ECO:0000259" key="2">
    <source>
        <dbReference type="SMART" id="SM00903"/>
    </source>
</evidence>
<keyword evidence="1 3" id="KW-0560">Oxidoreductase</keyword>
<feature type="domain" description="Flavin reductase like" evidence="2">
    <location>
        <begin position="13"/>
        <end position="155"/>
    </location>
</feature>
<gene>
    <name evidence="3" type="ORF">WAB15_30560</name>
</gene>
<dbReference type="InterPro" id="IPR050268">
    <property type="entry name" value="NADH-dep_flavin_reductase"/>
</dbReference>
<dbReference type="InterPro" id="IPR002563">
    <property type="entry name" value="Flavin_Rdtase-like_dom"/>
</dbReference>
<dbReference type="Proteomes" id="UP001626628">
    <property type="component" value="Chromosome"/>
</dbReference>